<dbReference type="PANTHER" id="PTHR43719:SF75">
    <property type="entry name" value="HISTIDINE KINASE CKI1"/>
    <property type="match status" value="1"/>
</dbReference>
<feature type="compositionally biased region" description="Low complexity" evidence="8">
    <location>
        <begin position="784"/>
        <end position="799"/>
    </location>
</feature>
<dbReference type="PRINTS" id="PR00344">
    <property type="entry name" value="BCTRLSENSOR"/>
</dbReference>
<protein>
    <recommendedName>
        <fullName evidence="3">histidine kinase</fullName>
        <ecNumber evidence="3">2.7.13.3</ecNumber>
    </recommendedName>
</protein>
<feature type="region of interest" description="Disordered" evidence="8">
    <location>
        <begin position="677"/>
        <end position="711"/>
    </location>
</feature>
<dbReference type="CDD" id="cd17546">
    <property type="entry name" value="REC_hyHK_CKI1_RcsC-like"/>
    <property type="match status" value="1"/>
</dbReference>
<dbReference type="InterPro" id="IPR003661">
    <property type="entry name" value="HisK_dim/P_dom"/>
</dbReference>
<feature type="region of interest" description="Disordered" evidence="8">
    <location>
        <begin position="780"/>
        <end position="799"/>
    </location>
</feature>
<proteinExistence type="predicted"/>
<dbReference type="SMART" id="SM00387">
    <property type="entry name" value="HATPase_c"/>
    <property type="match status" value="1"/>
</dbReference>
<evidence type="ECO:0000256" key="7">
    <source>
        <dbReference type="PROSITE-ProRule" id="PRU00169"/>
    </source>
</evidence>
<dbReference type="SMART" id="SM00388">
    <property type="entry name" value="HisKA"/>
    <property type="match status" value="1"/>
</dbReference>
<evidence type="ECO:0000313" key="12">
    <source>
        <dbReference type="EMBL" id="KAK7278184.1"/>
    </source>
</evidence>
<sequence length="1129" mass="125273">MNLRSSIASLAFRPSSLMILLAYGALLVLFLLTPCWYVMVTRVEKYVNLNSKNIVSQLKSEIEYSAEFLGPMKSSSTNLAKFLSSSLDTTNITFSDIQSKVAPLLFQAFETVPYLDQISYIGMEGLFFSYYTDHDQPLAMYSNSSSSLSTWGASNKTLNYIQPVNNETGEVYGEAISVTSKPFINQSLIGETINVSFGHVTLGTKWSNDSDLLFLSSARVTKNGILFVGFSATAITNFFARLDEQGIKSYLATKDGNVLVEGIKQIRLVISNDTVSFKSLNTTNDVDDDEGTVSCKDEAGASNLNIWDTKYLIHCYTIDIMGIESVYVLAVPENEMVSFGHSYKKKGLALLVVTLLMILIALLSFLFINCKSAKREMHLCGSLIKQMEATRQAEKNNMNKIMGFASASHDVRASLAGLTGLIEMSYEFVAPGSELETNLRQMDTCTQDLLGLLNSILDTSKIEAGKMQLEEEEFDVFNLLEDVVDLYHPVAMKKGVDLILDSCNGSIIRYSQVKGDRGKLKQVLCNLLNNAVKFTDKGHIVVRAWTQKQTLQDSIATTTQCCSRKYSSCLFFKKNEAHDDLEPMNSTHQDPDSMDFIFEVDDTGKGIPKENHKSVFENYVQVKETALGRGGTGLGLGIVRSLVRLMNGDIGIVDKDRAEKGTCFRFNVLLTSCEGETMTDGSSTREGVVDYGSGDRNQSVKDRSIAATSSGSSIRSISPRLRICSSSSPKPEPSHVVLLVANEERRRASQKFMESLGIKVEVVKGCKHLIDTLKKIKQKGHQYSSGHSSPGSSDLSSRSASYNSITRATRVAFSAIDETEYISSVFKKTNIGSSPGFILIIIDANAGTFSELCRIVSNFKIDLHRPCKVVWLDKPLMRSINIQTLEENDIVLSKPFHGSRLFQVIKLLPEYGGAWQRCSSKAMRESTHERAASKACKYSSLSRYKSSLLDKSQVAPSVECIFQSVEQIIVKENQQSRAKLSPVHQGEIQECGDSRRHKPLDGKKFLVVDDSQLLRKLASATLISLGATVEQCENGEQAVRLVAEALTRDFSNHPYDYILMDCQMPVMDGLEATKWIRKMEKPYGVRIPIIALTAHTDKITTEAGIDFHMVKPIKKDHLLEAIRYIHSKK</sequence>
<keyword evidence="6" id="KW-0675">Receptor</keyword>
<evidence type="ECO:0000256" key="2">
    <source>
        <dbReference type="ARBA" id="ARBA00004477"/>
    </source>
</evidence>
<comment type="caution">
    <text evidence="12">The sequence shown here is derived from an EMBL/GenBank/DDBJ whole genome shotgun (WGS) entry which is preliminary data.</text>
</comment>
<dbReference type="PROSITE" id="PS50110">
    <property type="entry name" value="RESPONSE_REGULATORY"/>
    <property type="match status" value="1"/>
</dbReference>
<dbReference type="InterPro" id="IPR005467">
    <property type="entry name" value="His_kinase_dom"/>
</dbReference>
<dbReference type="GO" id="GO:0000155">
    <property type="term" value="F:phosphorelay sensor kinase activity"/>
    <property type="evidence" value="ECO:0007669"/>
    <property type="project" value="InterPro"/>
</dbReference>
<dbReference type="Pfam" id="PF00072">
    <property type="entry name" value="Response_reg"/>
    <property type="match status" value="1"/>
</dbReference>
<evidence type="ECO:0000256" key="8">
    <source>
        <dbReference type="SAM" id="MobiDB-lite"/>
    </source>
</evidence>
<dbReference type="InterPro" id="IPR036097">
    <property type="entry name" value="HisK_dim/P_sf"/>
</dbReference>
<evidence type="ECO:0000259" key="11">
    <source>
        <dbReference type="PROSITE" id="PS50110"/>
    </source>
</evidence>
<organism evidence="12 13">
    <name type="scientific">Clitoria ternatea</name>
    <name type="common">Butterfly pea</name>
    <dbReference type="NCBI Taxonomy" id="43366"/>
    <lineage>
        <taxon>Eukaryota</taxon>
        <taxon>Viridiplantae</taxon>
        <taxon>Streptophyta</taxon>
        <taxon>Embryophyta</taxon>
        <taxon>Tracheophyta</taxon>
        <taxon>Spermatophyta</taxon>
        <taxon>Magnoliopsida</taxon>
        <taxon>eudicotyledons</taxon>
        <taxon>Gunneridae</taxon>
        <taxon>Pentapetalae</taxon>
        <taxon>rosids</taxon>
        <taxon>fabids</taxon>
        <taxon>Fabales</taxon>
        <taxon>Fabaceae</taxon>
        <taxon>Papilionoideae</taxon>
        <taxon>50 kb inversion clade</taxon>
        <taxon>NPAAA clade</taxon>
        <taxon>indigoferoid/millettioid clade</taxon>
        <taxon>Phaseoleae</taxon>
        <taxon>Clitoria</taxon>
    </lineage>
</organism>
<dbReference type="SMART" id="SM00448">
    <property type="entry name" value="REC"/>
    <property type="match status" value="1"/>
</dbReference>
<dbReference type="SUPFAM" id="SSF55874">
    <property type="entry name" value="ATPase domain of HSP90 chaperone/DNA topoisomerase II/histidine kinase"/>
    <property type="match status" value="1"/>
</dbReference>
<dbReference type="Pfam" id="PF00512">
    <property type="entry name" value="HisKA"/>
    <property type="match status" value="1"/>
</dbReference>
<feature type="modified residue" description="4-aspartylphosphate" evidence="7">
    <location>
        <position position="1061"/>
    </location>
</feature>
<comment type="subcellular location">
    <subcellularLocation>
        <location evidence="2">Endoplasmic reticulum membrane</location>
        <topology evidence="2">Multi-pass membrane protein</topology>
    </subcellularLocation>
</comment>
<feature type="transmembrane region" description="Helical" evidence="9">
    <location>
        <begin position="20"/>
        <end position="40"/>
    </location>
</feature>
<dbReference type="PROSITE" id="PS50109">
    <property type="entry name" value="HIS_KIN"/>
    <property type="match status" value="1"/>
</dbReference>
<dbReference type="Gene3D" id="3.40.50.2300">
    <property type="match status" value="1"/>
</dbReference>
<keyword evidence="9" id="KW-0472">Membrane</keyword>
<feature type="transmembrane region" description="Helical" evidence="9">
    <location>
        <begin position="348"/>
        <end position="368"/>
    </location>
</feature>
<dbReference type="EMBL" id="JAYKXN010000006">
    <property type="protein sequence ID" value="KAK7278184.1"/>
    <property type="molecule type" value="Genomic_DNA"/>
</dbReference>
<evidence type="ECO:0000259" key="10">
    <source>
        <dbReference type="PROSITE" id="PS50109"/>
    </source>
</evidence>
<evidence type="ECO:0000256" key="6">
    <source>
        <dbReference type="ARBA" id="ARBA00023170"/>
    </source>
</evidence>
<gene>
    <name evidence="12" type="ORF">RJT34_23209</name>
</gene>
<dbReference type="InterPro" id="IPR050956">
    <property type="entry name" value="2C_system_His_kinase"/>
</dbReference>
<feature type="domain" description="Response regulatory" evidence="11">
    <location>
        <begin position="1004"/>
        <end position="1126"/>
    </location>
</feature>
<keyword evidence="9" id="KW-0812">Transmembrane</keyword>
<feature type="domain" description="Histidine kinase" evidence="10">
    <location>
        <begin position="406"/>
        <end position="672"/>
    </location>
</feature>
<dbReference type="Gene3D" id="3.30.565.10">
    <property type="entry name" value="Histidine kinase-like ATPase, C-terminal domain"/>
    <property type="match status" value="1"/>
</dbReference>
<dbReference type="GO" id="GO:0005789">
    <property type="term" value="C:endoplasmic reticulum membrane"/>
    <property type="evidence" value="ECO:0007669"/>
    <property type="project" value="UniProtKB-SubCell"/>
</dbReference>
<comment type="catalytic activity">
    <reaction evidence="1">
        <text>ATP + protein L-histidine = ADP + protein N-phospho-L-histidine.</text>
        <dbReference type="EC" id="2.7.13.3"/>
    </reaction>
</comment>
<dbReference type="Proteomes" id="UP001359559">
    <property type="component" value="Unassembled WGS sequence"/>
</dbReference>
<dbReference type="Gene3D" id="1.10.287.130">
    <property type="match status" value="1"/>
</dbReference>
<dbReference type="EC" id="2.7.13.3" evidence="3"/>
<dbReference type="InterPro" id="IPR003594">
    <property type="entry name" value="HATPase_dom"/>
</dbReference>
<evidence type="ECO:0000313" key="13">
    <source>
        <dbReference type="Proteomes" id="UP001359559"/>
    </source>
</evidence>
<dbReference type="InterPro" id="IPR001789">
    <property type="entry name" value="Sig_transdc_resp-reg_receiver"/>
</dbReference>
<evidence type="ECO:0000256" key="3">
    <source>
        <dbReference type="ARBA" id="ARBA00012438"/>
    </source>
</evidence>
<dbReference type="InterPro" id="IPR004358">
    <property type="entry name" value="Sig_transdc_His_kin-like_C"/>
</dbReference>
<evidence type="ECO:0000256" key="5">
    <source>
        <dbReference type="ARBA" id="ARBA00022824"/>
    </source>
</evidence>
<dbReference type="AlphaFoldDB" id="A0AAN9IGZ5"/>
<dbReference type="SUPFAM" id="SSF47384">
    <property type="entry name" value="Homodimeric domain of signal transducing histidine kinase"/>
    <property type="match status" value="1"/>
</dbReference>
<dbReference type="InterPro" id="IPR036890">
    <property type="entry name" value="HATPase_C_sf"/>
</dbReference>
<evidence type="ECO:0000256" key="1">
    <source>
        <dbReference type="ARBA" id="ARBA00000085"/>
    </source>
</evidence>
<name>A0AAN9IGZ5_CLITE</name>
<reference evidence="12 13" key="1">
    <citation type="submission" date="2024-01" db="EMBL/GenBank/DDBJ databases">
        <title>The genomes of 5 underutilized Papilionoideae crops provide insights into root nodulation and disease resistance.</title>
        <authorList>
            <person name="Yuan L."/>
        </authorList>
    </citation>
    <scope>NUCLEOTIDE SEQUENCE [LARGE SCALE GENOMIC DNA]</scope>
    <source>
        <strain evidence="12">LY-2023</strain>
        <tissue evidence="12">Leaf</tissue>
    </source>
</reference>
<dbReference type="PANTHER" id="PTHR43719">
    <property type="entry name" value="TWO-COMPONENT HISTIDINE KINASE"/>
    <property type="match status" value="1"/>
</dbReference>
<keyword evidence="5" id="KW-0256">Endoplasmic reticulum</keyword>
<keyword evidence="9" id="KW-1133">Transmembrane helix</keyword>
<keyword evidence="13" id="KW-1185">Reference proteome</keyword>
<dbReference type="SUPFAM" id="SSF52172">
    <property type="entry name" value="CheY-like"/>
    <property type="match status" value="1"/>
</dbReference>
<evidence type="ECO:0000256" key="4">
    <source>
        <dbReference type="ARBA" id="ARBA00022553"/>
    </source>
</evidence>
<accession>A0AAN9IGZ5</accession>
<keyword evidence="4 7" id="KW-0597">Phosphoprotein</keyword>
<dbReference type="Pfam" id="PF02518">
    <property type="entry name" value="HATPase_c"/>
    <property type="match status" value="1"/>
</dbReference>
<evidence type="ECO:0000256" key="9">
    <source>
        <dbReference type="SAM" id="Phobius"/>
    </source>
</evidence>
<dbReference type="InterPro" id="IPR011006">
    <property type="entry name" value="CheY-like_superfamily"/>
</dbReference>